<keyword evidence="2" id="KW-1185">Reference proteome</keyword>
<sequence length="65" mass="7257">MPIKIRVMPDCIIITTQNTRELYGCAEGLSVAGVNRPKMIQWIKAFPGGAERYRRCAGSYCYSGN</sequence>
<evidence type="ECO:0000313" key="2">
    <source>
        <dbReference type="Proteomes" id="UP000001889"/>
    </source>
</evidence>
<dbReference type="eggNOG" id="ENOG5032TB1">
    <property type="taxonomic scope" value="Bacteria"/>
</dbReference>
<proteinExistence type="predicted"/>
<dbReference type="KEGG" id="cro:ROD_29411"/>
<dbReference type="AlphaFoldDB" id="D2TJP0"/>
<reference evidence="1 2" key="1">
    <citation type="journal article" date="2010" name="J. Bacteriol.">
        <title>The Citrobacter rodentium genome sequence reveals convergent evolution with human pathogenic Escherichia coli.</title>
        <authorList>
            <person name="Petty N.K."/>
            <person name="Bulgin R."/>
            <person name="Crepin V.F."/>
            <person name="Cerdeno-Tarraga A.M."/>
            <person name="Schroeder G.N."/>
            <person name="Quail M.A."/>
            <person name="Lennard N."/>
            <person name="Corton C."/>
            <person name="Barron A."/>
            <person name="Clark L."/>
            <person name="Toribio A.L."/>
            <person name="Parkhill J."/>
            <person name="Dougan G."/>
            <person name="Frankel G."/>
            <person name="Thomson N.R."/>
        </authorList>
    </citation>
    <scope>NUCLEOTIDE SEQUENCE [LARGE SCALE GENOMIC DNA]</scope>
    <source>
        <strain evidence="1 2">ICC168</strain>
    </source>
</reference>
<accession>D2TJP0</accession>
<name>D2TJP0_CITRI</name>
<dbReference type="EMBL" id="FN543502">
    <property type="protein sequence ID" value="CBG89679.1"/>
    <property type="molecule type" value="Genomic_DNA"/>
</dbReference>
<evidence type="ECO:0000313" key="1">
    <source>
        <dbReference type="EMBL" id="CBG89679.1"/>
    </source>
</evidence>
<protein>
    <submittedName>
        <fullName evidence="1">Uncharacterized protein</fullName>
    </submittedName>
</protein>
<organism evidence="1 2">
    <name type="scientific">Citrobacter rodentium (strain ICC168)</name>
    <name type="common">Citrobacter freundii biotype 4280</name>
    <dbReference type="NCBI Taxonomy" id="637910"/>
    <lineage>
        <taxon>Bacteria</taxon>
        <taxon>Pseudomonadati</taxon>
        <taxon>Pseudomonadota</taxon>
        <taxon>Gammaproteobacteria</taxon>
        <taxon>Enterobacterales</taxon>
        <taxon>Enterobacteriaceae</taxon>
        <taxon>Citrobacter</taxon>
    </lineage>
</organism>
<gene>
    <name evidence="1" type="ordered locus">ROD_29411</name>
</gene>
<dbReference type="Proteomes" id="UP000001889">
    <property type="component" value="Chromosome"/>
</dbReference>
<dbReference type="HOGENOM" id="CLU_2841879_0_0_6"/>